<accession>D5MEV4</accession>
<feature type="binding site" evidence="6">
    <location>
        <position position="51"/>
    </location>
    <ligand>
        <name>Fe cation</name>
        <dbReference type="ChEBI" id="CHEBI:24875"/>
        <label>1</label>
    </ligand>
</feature>
<dbReference type="NCBIfam" id="TIGR00754">
    <property type="entry name" value="bfr"/>
    <property type="match status" value="1"/>
</dbReference>
<keyword evidence="3 5" id="KW-0479">Metal-binding</keyword>
<dbReference type="PANTHER" id="PTHR30295">
    <property type="entry name" value="BACTERIOFERRITIN"/>
    <property type="match status" value="1"/>
</dbReference>
<evidence type="ECO:0000313" key="9">
    <source>
        <dbReference type="EMBL" id="CBE68283.1"/>
    </source>
</evidence>
<protein>
    <recommendedName>
        <fullName evidence="5 7">Bacterioferritin</fullName>
        <ecNumber evidence="5">1.16.3.1</ecNumber>
    </recommendedName>
</protein>
<dbReference type="STRING" id="671143.DAMO_1223"/>
<feature type="binding site" evidence="6">
    <location>
        <position position="127"/>
    </location>
    <ligand>
        <name>Fe cation</name>
        <dbReference type="ChEBI" id="CHEBI:24875"/>
        <label>2</label>
    </ligand>
</feature>
<feature type="binding site" evidence="6">
    <location>
        <position position="18"/>
    </location>
    <ligand>
        <name>Fe cation</name>
        <dbReference type="ChEBI" id="CHEBI:24875"/>
        <label>1</label>
    </ligand>
</feature>
<dbReference type="PROSITE" id="PS00549">
    <property type="entry name" value="BACTERIOFERRITIN"/>
    <property type="match status" value="1"/>
</dbReference>
<dbReference type="Gene3D" id="1.20.1260.10">
    <property type="match status" value="1"/>
</dbReference>
<organism evidence="9 10">
    <name type="scientific">Methylomirabilis oxygeniifera</name>
    <dbReference type="NCBI Taxonomy" id="671143"/>
    <lineage>
        <taxon>Bacteria</taxon>
        <taxon>Candidatus Methylomirabilota</taxon>
        <taxon>Candidatus Methylomirabilia</taxon>
        <taxon>Candidatus Methylomirabilales</taxon>
        <taxon>Candidatus Methylomirabilaceae</taxon>
        <taxon>Candidatus Methylomirabilis</taxon>
    </lineage>
</organism>
<dbReference type="PIRSF" id="PIRSF002560">
    <property type="entry name" value="Bacterioferritin"/>
    <property type="match status" value="1"/>
</dbReference>
<feature type="domain" description="Ferritin-like diiron" evidence="8">
    <location>
        <begin position="1"/>
        <end position="145"/>
    </location>
</feature>
<dbReference type="InterPro" id="IPR009040">
    <property type="entry name" value="Ferritin-like_diiron"/>
</dbReference>
<dbReference type="GO" id="GO:0006826">
    <property type="term" value="P:iron ion transport"/>
    <property type="evidence" value="ECO:0007669"/>
    <property type="project" value="InterPro"/>
</dbReference>
<dbReference type="SUPFAM" id="SSF47240">
    <property type="entry name" value="Ferritin-like"/>
    <property type="match status" value="1"/>
</dbReference>
<dbReference type="GO" id="GO:0006879">
    <property type="term" value="P:intracellular iron ion homeostasis"/>
    <property type="evidence" value="ECO:0007669"/>
    <property type="project" value="UniProtKB-KW"/>
</dbReference>
<dbReference type="GO" id="GO:0008199">
    <property type="term" value="F:ferric iron binding"/>
    <property type="evidence" value="ECO:0007669"/>
    <property type="project" value="InterPro"/>
</dbReference>
<dbReference type="CDD" id="cd00907">
    <property type="entry name" value="Bacterioferritin"/>
    <property type="match status" value="1"/>
</dbReference>
<dbReference type="InterPro" id="IPR012347">
    <property type="entry name" value="Ferritin-like"/>
</dbReference>
<proteinExistence type="inferred from homology"/>
<feature type="binding site" evidence="6">
    <location>
        <position position="50"/>
    </location>
    <ligand>
        <name>Fe cation</name>
        <dbReference type="ChEBI" id="CHEBI:24875"/>
        <label>3</label>
    </ligand>
</feature>
<comment type="catalytic activity">
    <reaction evidence="5">
        <text>4 Fe(2+) + O2 + 4 H(+) = 4 Fe(3+) + 2 H2O</text>
        <dbReference type="Rhea" id="RHEA:11148"/>
        <dbReference type="ChEBI" id="CHEBI:15377"/>
        <dbReference type="ChEBI" id="CHEBI:15378"/>
        <dbReference type="ChEBI" id="CHEBI:15379"/>
        <dbReference type="ChEBI" id="CHEBI:29033"/>
        <dbReference type="ChEBI" id="CHEBI:29034"/>
        <dbReference type="EC" id="1.16.3.1"/>
    </reaction>
</comment>
<dbReference type="Pfam" id="PF00210">
    <property type="entry name" value="Ferritin"/>
    <property type="match status" value="1"/>
</dbReference>
<feature type="binding site" description="axial binding residue" evidence="6">
    <location>
        <position position="52"/>
    </location>
    <ligand>
        <name>heme b</name>
        <dbReference type="ChEBI" id="CHEBI:60344"/>
        <note>ligand shared between dimeric partners</note>
    </ligand>
    <ligandPart>
        <name>Fe</name>
        <dbReference type="ChEBI" id="CHEBI:18248"/>
    </ligandPart>
</feature>
<sequence>MQGHQQIIELLNSVLRMELTGINQYFLHSKMCDGWGYQPLAKVLLEESIEEMKHADKIIERILFLGGRPNLSSYDRISIGSNVREQLENDLALEKAALQILNPGITLCSELQDTGSRELLARITVDEEHHAGWIETQLHKISELGYENYLAEQIH</sequence>
<dbReference type="PATRIC" id="fig|671143.5.peg.1073"/>
<dbReference type="HOGENOM" id="CLU_104506_2_0_0"/>
<dbReference type="EMBL" id="FP565575">
    <property type="protein sequence ID" value="CBE68283.1"/>
    <property type="molecule type" value="Genomic_DNA"/>
</dbReference>
<evidence type="ECO:0000256" key="1">
    <source>
        <dbReference type="ARBA" id="ARBA00022434"/>
    </source>
</evidence>
<keyword evidence="1 5" id="KW-0409">Iron storage</keyword>
<evidence type="ECO:0000256" key="7">
    <source>
        <dbReference type="RuleBase" id="RU000623"/>
    </source>
</evidence>
<dbReference type="GO" id="GO:0005829">
    <property type="term" value="C:cytosol"/>
    <property type="evidence" value="ECO:0007669"/>
    <property type="project" value="TreeGrafter"/>
</dbReference>
<dbReference type="InterPro" id="IPR008331">
    <property type="entry name" value="Ferritin_DPS_dom"/>
</dbReference>
<gene>
    <name evidence="9" type="primary">bfr</name>
    <name evidence="9" type="ORF">DAMO_1223</name>
</gene>
<keyword evidence="4 5" id="KW-0408">Iron</keyword>
<comment type="similarity">
    <text evidence="5 7">Belongs to the bacterioferritin family.</text>
</comment>
<evidence type="ECO:0000259" key="8">
    <source>
        <dbReference type="PROSITE" id="PS50905"/>
    </source>
</evidence>
<dbReference type="InterPro" id="IPR009078">
    <property type="entry name" value="Ferritin-like_SF"/>
</dbReference>
<evidence type="ECO:0000256" key="5">
    <source>
        <dbReference type="PIRNR" id="PIRNR002560"/>
    </source>
</evidence>
<evidence type="ECO:0000256" key="2">
    <source>
        <dbReference type="ARBA" id="ARBA00022617"/>
    </source>
</evidence>
<comment type="function">
    <text evidence="5">Iron-storage protein, whose ferroxidase center binds Fe(2+), oxidizes it using dioxygen to Fe(3+), and participates in the subsequent Fe(3+) oxide mineral core formation within the central cavity of the BFR protein shell.</text>
</comment>
<name>D5MEV4_METO1</name>
<dbReference type="eggNOG" id="COG2193">
    <property type="taxonomic scope" value="Bacteria"/>
</dbReference>
<feature type="binding site" evidence="6">
    <location>
        <position position="130"/>
    </location>
    <ligand>
        <name>Fe cation</name>
        <dbReference type="ChEBI" id="CHEBI:24875"/>
        <label>2</label>
    </ligand>
</feature>
<dbReference type="PRINTS" id="PR00601">
    <property type="entry name" value="BACFERRITIN"/>
</dbReference>
<dbReference type="Proteomes" id="UP000006898">
    <property type="component" value="Chromosome"/>
</dbReference>
<dbReference type="GO" id="GO:0020037">
    <property type="term" value="F:heme binding"/>
    <property type="evidence" value="ECO:0007669"/>
    <property type="project" value="TreeGrafter"/>
</dbReference>
<evidence type="ECO:0000256" key="4">
    <source>
        <dbReference type="ARBA" id="ARBA00023004"/>
    </source>
</evidence>
<feature type="binding site" evidence="6">
    <location>
        <position position="127"/>
    </location>
    <ligand>
        <name>Fe cation</name>
        <dbReference type="ChEBI" id="CHEBI:24875"/>
        <label>1</label>
    </ligand>
</feature>
<reference evidence="9 10" key="1">
    <citation type="journal article" date="2010" name="Nature">
        <title>Nitrite-driven anaerobic methane oxidation by oxygenic bacteria.</title>
        <authorList>
            <person name="Ettwig K.F."/>
            <person name="Butler M.K."/>
            <person name="Le Paslier D."/>
            <person name="Pelletier E."/>
            <person name="Mangenot S."/>
            <person name="Kuypers M.M.M."/>
            <person name="Schreiber F."/>
            <person name="Dutilh B.E."/>
            <person name="Zedelius J."/>
            <person name="de Beer D."/>
            <person name="Gloerich J."/>
            <person name="Wessels H.J.C.T."/>
            <person name="van Allen T."/>
            <person name="Luesken F."/>
            <person name="Wu M."/>
            <person name="van de Pas-Schoonen K.T."/>
            <person name="Op den Camp H.J.M."/>
            <person name="Janssen-Megens E.M."/>
            <person name="Francoijs K-J."/>
            <person name="Stunnenberg H."/>
            <person name="Weissenbach J."/>
            <person name="Jetten M.S.M."/>
            <person name="Strous M."/>
        </authorList>
    </citation>
    <scope>NUCLEOTIDE SEQUENCE [LARGE SCALE GENOMIC DNA]</scope>
</reference>
<dbReference type="PROSITE" id="PS50905">
    <property type="entry name" value="FERRITIN_LIKE"/>
    <property type="match status" value="1"/>
</dbReference>
<dbReference type="KEGG" id="mox:DAMO_1223"/>
<dbReference type="EC" id="1.16.3.1" evidence="5"/>
<dbReference type="PANTHER" id="PTHR30295:SF0">
    <property type="entry name" value="BACTERIOFERRITIN"/>
    <property type="match status" value="1"/>
</dbReference>
<evidence type="ECO:0000313" key="10">
    <source>
        <dbReference type="Proteomes" id="UP000006898"/>
    </source>
</evidence>
<feature type="binding site" evidence="6">
    <location>
        <position position="94"/>
    </location>
    <ligand>
        <name>Fe cation</name>
        <dbReference type="ChEBI" id="CHEBI:24875"/>
        <label>2</label>
    </ligand>
</feature>
<evidence type="ECO:0000256" key="6">
    <source>
        <dbReference type="PIRSR" id="PIRSR002560-1"/>
    </source>
</evidence>
<dbReference type="InterPro" id="IPR002024">
    <property type="entry name" value="Bacterioferritin"/>
</dbReference>
<evidence type="ECO:0000256" key="3">
    <source>
        <dbReference type="ARBA" id="ARBA00022723"/>
    </source>
</evidence>
<feature type="binding site" evidence="6">
    <location>
        <position position="51"/>
    </location>
    <ligand>
        <name>Fe cation</name>
        <dbReference type="ChEBI" id="CHEBI:24875"/>
        <label>2</label>
    </ligand>
</feature>
<keyword evidence="2 7" id="KW-0349">Heme</keyword>
<feature type="binding site" evidence="6">
    <location>
        <position position="54"/>
    </location>
    <ligand>
        <name>Fe cation</name>
        <dbReference type="ChEBI" id="CHEBI:24875"/>
        <label>1</label>
    </ligand>
</feature>
<dbReference type="GO" id="GO:0004322">
    <property type="term" value="F:ferroxidase activity"/>
    <property type="evidence" value="ECO:0007669"/>
    <property type="project" value="UniProtKB-EC"/>
</dbReference>
<dbReference type="AlphaFoldDB" id="D5MEV4"/>